<dbReference type="VEuPathDB" id="FungiDB:VP01_4528g2"/>
<dbReference type="OrthoDB" id="2506007at2759"/>
<evidence type="ECO:0000313" key="2">
    <source>
        <dbReference type="Proteomes" id="UP000037035"/>
    </source>
</evidence>
<proteinExistence type="predicted"/>
<dbReference type="EMBL" id="LAVV01009644">
    <property type="protein sequence ID" value="KNZ50250.1"/>
    <property type="molecule type" value="Genomic_DNA"/>
</dbReference>
<organism evidence="1 2">
    <name type="scientific">Puccinia sorghi</name>
    <dbReference type="NCBI Taxonomy" id="27349"/>
    <lineage>
        <taxon>Eukaryota</taxon>
        <taxon>Fungi</taxon>
        <taxon>Dikarya</taxon>
        <taxon>Basidiomycota</taxon>
        <taxon>Pucciniomycotina</taxon>
        <taxon>Pucciniomycetes</taxon>
        <taxon>Pucciniales</taxon>
        <taxon>Pucciniaceae</taxon>
        <taxon>Puccinia</taxon>
    </lineage>
</organism>
<comment type="caution">
    <text evidence="1">The sequence shown here is derived from an EMBL/GenBank/DDBJ whole genome shotgun (WGS) entry which is preliminary data.</text>
</comment>
<keyword evidence="2" id="KW-1185">Reference proteome</keyword>
<protein>
    <submittedName>
        <fullName evidence="1">Uncharacterized protein</fullName>
    </submittedName>
</protein>
<evidence type="ECO:0000313" key="1">
    <source>
        <dbReference type="EMBL" id="KNZ50250.1"/>
    </source>
</evidence>
<dbReference type="Proteomes" id="UP000037035">
    <property type="component" value="Unassembled WGS sequence"/>
</dbReference>
<gene>
    <name evidence="1" type="ORF">VP01_4528g2</name>
</gene>
<name>A0A0L6UQZ2_9BASI</name>
<accession>A0A0L6UQZ2</accession>
<reference evidence="1 2" key="1">
    <citation type="submission" date="2015-08" db="EMBL/GenBank/DDBJ databases">
        <title>Next Generation Sequencing and Analysis of the Genome of Puccinia sorghi L Schw, the Causal Agent of Maize Common Rust.</title>
        <authorList>
            <person name="Rochi L."/>
            <person name="Burguener G."/>
            <person name="Darino M."/>
            <person name="Turjanski A."/>
            <person name="Kreff E."/>
            <person name="Dieguez M.J."/>
            <person name="Sacco F."/>
        </authorList>
    </citation>
    <scope>NUCLEOTIDE SEQUENCE [LARGE SCALE GENOMIC DNA]</scope>
    <source>
        <strain evidence="1 2">RO10H11247</strain>
    </source>
</reference>
<sequence length="31" mass="3382">MGLCCRHNSVIYMANIHGSGDTQAHPLTIIK</sequence>
<dbReference type="AlphaFoldDB" id="A0A0L6UQZ2"/>